<protein>
    <recommendedName>
        <fullName evidence="3">MARVEL domain-containing protein</fullName>
    </recommendedName>
</protein>
<accession>A0A177AKZ9</accession>
<dbReference type="AlphaFoldDB" id="A0A177AKZ9"/>
<dbReference type="GeneID" id="36284273"/>
<feature type="transmembrane region" description="Helical" evidence="1">
    <location>
        <begin position="49"/>
        <end position="68"/>
    </location>
</feature>
<keyword evidence="1" id="KW-0472">Membrane</keyword>
<evidence type="ECO:0000313" key="2">
    <source>
        <dbReference type="EMBL" id="OAF62759.1"/>
    </source>
</evidence>
<keyword evidence="1" id="KW-1133">Transmembrane helix</keyword>
<name>A0A177AKZ9_9PEZI</name>
<feature type="transmembrane region" description="Helical" evidence="1">
    <location>
        <begin position="117"/>
        <end position="140"/>
    </location>
</feature>
<dbReference type="EMBL" id="KV441387">
    <property type="protein sequence ID" value="OAF62759.1"/>
    <property type="molecule type" value="Genomic_DNA"/>
</dbReference>
<feature type="transmembrane region" description="Helical" evidence="1">
    <location>
        <begin position="75"/>
        <end position="97"/>
    </location>
</feature>
<proteinExistence type="predicted"/>
<dbReference type="eggNOG" id="ENOG502SARD">
    <property type="taxonomic scope" value="Eukaryota"/>
</dbReference>
<evidence type="ECO:0000256" key="1">
    <source>
        <dbReference type="SAM" id="Phobius"/>
    </source>
</evidence>
<keyword evidence="1" id="KW-0812">Transmembrane</keyword>
<dbReference type="VEuPathDB" id="FungiDB:GMDG_04239"/>
<dbReference type="OrthoDB" id="5363290at2759"/>
<organism evidence="2">
    <name type="scientific">Pseudogymnoascus destructans</name>
    <dbReference type="NCBI Taxonomy" id="655981"/>
    <lineage>
        <taxon>Eukaryota</taxon>
        <taxon>Fungi</taxon>
        <taxon>Dikarya</taxon>
        <taxon>Ascomycota</taxon>
        <taxon>Pezizomycotina</taxon>
        <taxon>Leotiomycetes</taxon>
        <taxon>Thelebolales</taxon>
        <taxon>Thelebolaceae</taxon>
        <taxon>Pseudogymnoascus</taxon>
    </lineage>
</organism>
<dbReference type="RefSeq" id="XP_024328030.1">
    <property type="nucleotide sequence ID" value="XM_024464866.1"/>
</dbReference>
<dbReference type="PANTHER" id="PTHR42083:SF1">
    <property type="entry name" value="MARVEL DOMAIN-CONTAINING PROTEIN"/>
    <property type="match status" value="1"/>
</dbReference>
<gene>
    <name evidence="2" type="ORF">VC83_01181</name>
</gene>
<evidence type="ECO:0008006" key="3">
    <source>
        <dbReference type="Google" id="ProtNLM"/>
    </source>
</evidence>
<feature type="transmembrane region" description="Helical" evidence="1">
    <location>
        <begin position="12"/>
        <end position="33"/>
    </location>
</feature>
<reference evidence="2" key="1">
    <citation type="submission" date="2016-03" db="EMBL/GenBank/DDBJ databases">
        <title>Updated assembly of Pseudogymnoascus destructans, the fungus causing white-nose syndrome of bats.</title>
        <authorList>
            <person name="Palmer J.M."/>
            <person name="Drees K.P."/>
            <person name="Foster J.T."/>
            <person name="Lindner D.L."/>
        </authorList>
    </citation>
    <scope>NUCLEOTIDE SEQUENCE [LARGE SCALE GENOMIC DNA]</scope>
    <source>
        <strain evidence="2">20631-21</strain>
    </source>
</reference>
<sequence length="155" mass="17741">MAILNEPMTYLAFGVVRFFQFILALTVCGLYGVDITSARKAHHATDGRWAYAIVVGTFSAITALIYLIPVTMKKMSILFVWDTLLLFFWIVLFGIFGKLFIKEDAEGNKDIQRMKNAVWVDLVNMLLWLVSSIAVGIYWFKHRHNRSQFTGRAVV</sequence>
<dbReference type="PANTHER" id="PTHR42083">
    <property type="entry name" value="MARVEL DOMAIN-CONTAINING PROTEIN"/>
    <property type="match status" value="1"/>
</dbReference>
<dbReference type="Proteomes" id="UP000077154">
    <property type="component" value="Unassembled WGS sequence"/>
</dbReference>